<dbReference type="EMBL" id="JAGGLV010000010">
    <property type="protein sequence ID" value="MBP2113286.1"/>
    <property type="molecule type" value="Genomic_DNA"/>
</dbReference>
<evidence type="ECO:0000313" key="2">
    <source>
        <dbReference type="Proteomes" id="UP000773462"/>
    </source>
</evidence>
<keyword evidence="1" id="KW-0804">Transcription</keyword>
<name>A0ABS4NUZ2_9BACL</name>
<organism evidence="1 2">
    <name type="scientific">Paenibacillus silagei</name>
    <dbReference type="NCBI Taxonomy" id="1670801"/>
    <lineage>
        <taxon>Bacteria</taxon>
        <taxon>Bacillati</taxon>
        <taxon>Bacillota</taxon>
        <taxon>Bacilli</taxon>
        <taxon>Bacillales</taxon>
        <taxon>Paenibacillaceae</taxon>
        <taxon>Paenibacillus</taxon>
    </lineage>
</organism>
<evidence type="ECO:0000313" key="1">
    <source>
        <dbReference type="EMBL" id="MBP2113286.1"/>
    </source>
</evidence>
<gene>
    <name evidence="1" type="ORF">J2Z70_003445</name>
</gene>
<dbReference type="GO" id="GO:0000428">
    <property type="term" value="C:DNA-directed RNA polymerase complex"/>
    <property type="evidence" value="ECO:0007669"/>
    <property type="project" value="UniProtKB-KW"/>
</dbReference>
<dbReference type="Proteomes" id="UP000773462">
    <property type="component" value="Unassembled WGS sequence"/>
</dbReference>
<protein>
    <submittedName>
        <fullName evidence="1">DNA-directed RNA polymerase subunit RPC12/RpoP</fullName>
    </submittedName>
</protein>
<comment type="caution">
    <text evidence="1">The sequence shown here is derived from an EMBL/GenBank/DDBJ whole genome shotgun (WGS) entry which is preliminary data.</text>
</comment>
<dbReference type="RefSeq" id="WP_209875179.1">
    <property type="nucleotide sequence ID" value="NZ_JAGGLV010000010.1"/>
</dbReference>
<reference evidence="1 2" key="1">
    <citation type="submission" date="2021-03" db="EMBL/GenBank/DDBJ databases">
        <title>Genomic Encyclopedia of Type Strains, Phase IV (KMG-IV): sequencing the most valuable type-strain genomes for metagenomic binning, comparative biology and taxonomic classification.</title>
        <authorList>
            <person name="Goeker M."/>
        </authorList>
    </citation>
    <scope>NUCLEOTIDE SEQUENCE [LARGE SCALE GENOMIC DNA]</scope>
    <source>
        <strain evidence="1 2">DSM 101953</strain>
    </source>
</reference>
<keyword evidence="1" id="KW-0240">DNA-directed RNA polymerase</keyword>
<keyword evidence="2" id="KW-1185">Reference proteome</keyword>
<proteinExistence type="predicted"/>
<sequence length="192" mass="22178">MNFRCECGHRIHDNTDYLPYKGYFLADQDQDDLMDEIDDAIEKSGPTPRDKEEAAMRIRSLITRLFKSAYQCSNCGNLFMDLGPAGLEMFRGVDPVNKNLLRSALGEQWRGHVYGEWKDILPEWQTSHGILYNETNVSCPSGESAGNGHYSDWEALERDYYQLFDELKNRNAIRYSQLEKNGTLIHSWSLPK</sequence>
<accession>A0ABS4NUZ2</accession>